<keyword evidence="7" id="KW-0464">Manganese</keyword>
<dbReference type="EMBL" id="QEAS01000003">
    <property type="protein sequence ID" value="PWG81841.1"/>
    <property type="molecule type" value="Genomic_DNA"/>
</dbReference>
<feature type="domain" description="Aminopeptidase P N-terminal" evidence="8">
    <location>
        <begin position="2"/>
        <end position="134"/>
    </location>
</feature>
<evidence type="ECO:0000259" key="8">
    <source>
        <dbReference type="SMART" id="SM01011"/>
    </source>
</evidence>
<dbReference type="PANTHER" id="PTHR43226">
    <property type="entry name" value="XAA-PRO AMINOPEPTIDASE 3"/>
    <property type="match status" value="1"/>
</dbReference>
<evidence type="ECO:0000256" key="4">
    <source>
        <dbReference type="ARBA" id="ARBA00012574"/>
    </source>
</evidence>
<dbReference type="Gene3D" id="3.40.350.10">
    <property type="entry name" value="Creatinase/prolidase N-terminal domain"/>
    <property type="match status" value="1"/>
</dbReference>
<evidence type="ECO:0000313" key="10">
    <source>
        <dbReference type="Proteomes" id="UP000245647"/>
    </source>
</evidence>
<organism evidence="9 10">
    <name type="scientific">Pararcticibacter amylolyticus</name>
    <dbReference type="NCBI Taxonomy" id="2173175"/>
    <lineage>
        <taxon>Bacteria</taxon>
        <taxon>Pseudomonadati</taxon>
        <taxon>Bacteroidota</taxon>
        <taxon>Sphingobacteriia</taxon>
        <taxon>Sphingobacteriales</taxon>
        <taxon>Sphingobacteriaceae</taxon>
        <taxon>Pararcticibacter</taxon>
    </lineage>
</organism>
<evidence type="ECO:0000256" key="5">
    <source>
        <dbReference type="ARBA" id="ARBA00022723"/>
    </source>
</evidence>
<dbReference type="EC" id="3.4.11.9" evidence="4"/>
<evidence type="ECO:0000256" key="7">
    <source>
        <dbReference type="ARBA" id="ARBA00023211"/>
    </source>
</evidence>
<dbReference type="SMART" id="SM01011">
    <property type="entry name" value="AMP_N"/>
    <property type="match status" value="1"/>
</dbReference>
<keyword evidence="10" id="KW-1185">Reference proteome</keyword>
<dbReference type="Proteomes" id="UP000245647">
    <property type="component" value="Unassembled WGS sequence"/>
</dbReference>
<evidence type="ECO:0000256" key="2">
    <source>
        <dbReference type="ARBA" id="ARBA00001936"/>
    </source>
</evidence>
<comment type="similarity">
    <text evidence="3">Belongs to the peptidase M24B family.</text>
</comment>
<comment type="cofactor">
    <cofactor evidence="2">
        <name>Mn(2+)</name>
        <dbReference type="ChEBI" id="CHEBI:29035"/>
    </cofactor>
</comment>
<name>A0A2U2PKB2_9SPHI</name>
<dbReference type="AlphaFoldDB" id="A0A2U2PKB2"/>
<dbReference type="InterPro" id="IPR052433">
    <property type="entry name" value="X-Pro_dipept-like"/>
</dbReference>
<evidence type="ECO:0000313" key="9">
    <source>
        <dbReference type="EMBL" id="PWG81841.1"/>
    </source>
</evidence>
<protein>
    <recommendedName>
        <fullName evidence="4">Xaa-Pro aminopeptidase</fullName>
        <ecNumber evidence="4">3.4.11.9</ecNumber>
    </recommendedName>
</protein>
<keyword evidence="9" id="KW-0645">Protease</keyword>
<dbReference type="InterPro" id="IPR007865">
    <property type="entry name" value="Aminopep_P_N"/>
</dbReference>
<accession>A0A2U2PKB2</accession>
<evidence type="ECO:0000256" key="6">
    <source>
        <dbReference type="ARBA" id="ARBA00022801"/>
    </source>
</evidence>
<dbReference type="GO" id="GO:0005829">
    <property type="term" value="C:cytosol"/>
    <property type="evidence" value="ECO:0007669"/>
    <property type="project" value="TreeGrafter"/>
</dbReference>
<gene>
    <name evidence="9" type="ORF">DDR33_05645</name>
</gene>
<keyword evidence="9" id="KW-0031">Aminopeptidase</keyword>
<dbReference type="PANTHER" id="PTHR43226:SF4">
    <property type="entry name" value="XAA-PRO AMINOPEPTIDASE 3"/>
    <property type="match status" value="1"/>
</dbReference>
<dbReference type="Gene3D" id="3.90.230.10">
    <property type="entry name" value="Creatinase/methionine aminopeptidase superfamily"/>
    <property type="match status" value="1"/>
</dbReference>
<dbReference type="SUPFAM" id="SSF53092">
    <property type="entry name" value="Creatinase/prolidase N-terminal domain"/>
    <property type="match status" value="1"/>
</dbReference>
<evidence type="ECO:0000256" key="1">
    <source>
        <dbReference type="ARBA" id="ARBA00001424"/>
    </source>
</evidence>
<dbReference type="InterPro" id="IPR000994">
    <property type="entry name" value="Pept_M24"/>
</dbReference>
<dbReference type="GO" id="GO:0006508">
    <property type="term" value="P:proteolysis"/>
    <property type="evidence" value="ECO:0007669"/>
    <property type="project" value="TreeGrafter"/>
</dbReference>
<keyword evidence="6" id="KW-0378">Hydrolase</keyword>
<dbReference type="InterPro" id="IPR029149">
    <property type="entry name" value="Creatin/AminoP/Spt16_N"/>
</dbReference>
<comment type="catalytic activity">
    <reaction evidence="1">
        <text>Release of any N-terminal amino acid, including proline, that is linked to proline, even from a dipeptide or tripeptide.</text>
        <dbReference type="EC" id="3.4.11.9"/>
    </reaction>
</comment>
<dbReference type="SUPFAM" id="SSF55920">
    <property type="entry name" value="Creatinase/aminopeptidase"/>
    <property type="match status" value="1"/>
</dbReference>
<dbReference type="Pfam" id="PF00557">
    <property type="entry name" value="Peptidase_M24"/>
    <property type="match status" value="1"/>
</dbReference>
<dbReference type="GO" id="GO:0030145">
    <property type="term" value="F:manganese ion binding"/>
    <property type="evidence" value="ECO:0007669"/>
    <property type="project" value="InterPro"/>
</dbReference>
<sequence length="465" mass="52017">MFSRETYIQRRQQLRAQISSGILLFLGNEESPMNYQDNAYHFRQDSSFLYYFGISDPGLAAIIDLEENTEIVFGDEMSIDDIVWMGRLETLREKCAKGGIDAVLSSATLTNVIENALKKKRIIHFLPPYRGENKIKLMQLLGTPPDRSRELASVEFIKAVVSQRSIKTDEEVTEIEKAVNISADMHLTAMQIARPGLTENAVAAAVHQVALNGGGNISYPIILTVHGEILHNHFHGNVLEEGHMILNDSGAETSMAYCGDLTRTFPAGKSFTQRQKDIYNIVLKAKEEAAALLKPGMRFLDVHIHACRTLVSGLKDLGLMKGDTTEAVAAGAHTMFFQCGLGHMMGMDVHDMEDLGEEYVGYNDSLKKEKKIFGLKSLRLGKELQDGYVLTVEPGVYIIPDLIDLWKAENKYADFINYNLLEQYRDFGGIRIEDNYVITSGSSRLLGKHLAKTVEEVEEIRKAAY</sequence>
<dbReference type="GO" id="GO:0070006">
    <property type="term" value="F:metalloaminopeptidase activity"/>
    <property type="evidence" value="ECO:0007669"/>
    <property type="project" value="InterPro"/>
</dbReference>
<dbReference type="RefSeq" id="WP_109414782.1">
    <property type="nucleotide sequence ID" value="NZ_QEAS01000003.1"/>
</dbReference>
<evidence type="ECO:0000256" key="3">
    <source>
        <dbReference type="ARBA" id="ARBA00008766"/>
    </source>
</evidence>
<proteinExistence type="inferred from homology"/>
<dbReference type="Pfam" id="PF05195">
    <property type="entry name" value="AMP_N"/>
    <property type="match status" value="1"/>
</dbReference>
<keyword evidence="5" id="KW-0479">Metal-binding</keyword>
<dbReference type="OrthoDB" id="9806388at2"/>
<dbReference type="InterPro" id="IPR036005">
    <property type="entry name" value="Creatinase/aminopeptidase-like"/>
</dbReference>
<reference evidence="9 10" key="1">
    <citation type="submission" date="2018-04" db="EMBL/GenBank/DDBJ databases">
        <title>Pedobacter chongqingensis sp. nov., isolated from a rottenly hemp rope.</title>
        <authorList>
            <person name="Cai Y."/>
        </authorList>
    </citation>
    <scope>NUCLEOTIDE SEQUENCE [LARGE SCALE GENOMIC DNA]</scope>
    <source>
        <strain evidence="9 10">FJ4-8</strain>
    </source>
</reference>
<comment type="caution">
    <text evidence="9">The sequence shown here is derived from an EMBL/GenBank/DDBJ whole genome shotgun (WGS) entry which is preliminary data.</text>
</comment>